<name>X6P365_RETFI</name>
<evidence type="ECO:0000313" key="2">
    <source>
        <dbReference type="EMBL" id="ETO32007.1"/>
    </source>
</evidence>
<keyword evidence="1" id="KW-0472">Membrane</keyword>
<dbReference type="Proteomes" id="UP000023152">
    <property type="component" value="Unassembled WGS sequence"/>
</dbReference>
<dbReference type="EMBL" id="ASPP01004539">
    <property type="protein sequence ID" value="ETO32007.1"/>
    <property type="molecule type" value="Genomic_DNA"/>
</dbReference>
<accession>X6P365</accession>
<keyword evidence="1" id="KW-0812">Transmembrane</keyword>
<dbReference type="PANTHER" id="PTHR22605">
    <property type="entry name" value="RZ-TYPE DOMAIN-CONTAINING PROTEIN"/>
    <property type="match status" value="1"/>
</dbReference>
<dbReference type="InterPro" id="IPR031248">
    <property type="entry name" value="RNF213"/>
</dbReference>
<evidence type="ECO:0000256" key="1">
    <source>
        <dbReference type="SAM" id="Phobius"/>
    </source>
</evidence>
<proteinExistence type="predicted"/>
<organism evidence="2 3">
    <name type="scientific">Reticulomyxa filosa</name>
    <dbReference type="NCBI Taxonomy" id="46433"/>
    <lineage>
        <taxon>Eukaryota</taxon>
        <taxon>Sar</taxon>
        <taxon>Rhizaria</taxon>
        <taxon>Retaria</taxon>
        <taxon>Foraminifera</taxon>
        <taxon>Monothalamids</taxon>
        <taxon>Reticulomyxidae</taxon>
        <taxon>Reticulomyxa</taxon>
    </lineage>
</organism>
<keyword evidence="1" id="KW-1133">Transmembrane helix</keyword>
<dbReference type="AlphaFoldDB" id="X6P365"/>
<comment type="caution">
    <text evidence="2">The sequence shown here is derived from an EMBL/GenBank/DDBJ whole genome shotgun (WGS) entry which is preliminary data.</text>
</comment>
<dbReference type="GO" id="GO:0004842">
    <property type="term" value="F:ubiquitin-protein transferase activity"/>
    <property type="evidence" value="ECO:0007669"/>
    <property type="project" value="InterPro"/>
</dbReference>
<feature type="transmembrane region" description="Helical" evidence="1">
    <location>
        <begin position="519"/>
        <end position="542"/>
    </location>
</feature>
<sequence length="575" mass="67593">MHKIPSVAPIDFENIAKGMYKDKRQDSNWTKTSISENDIELLVDVFKELSGTRIRSSLTFGETNLIGTRDFYALIRHYLETRENPRQSFEGVMRNLGGYKGREYQDPLTDILQKMSGLRKEQVLEKMNCWGALQCIKANLNNIHCRHCLLICEKQHSWQLLLDHDILPYDDVVFLFESQFPADLTASTNYDHLQKVSNCMAAGKKVVLFNLKSIHECLYDMLNQRYQINRQGQNVCGMSVDSRSRECIVADTFRCIVVIREESFNDPMQKAFFHRFEKQWISYRKSLPLSLTKKAEAFQKYLCKIYDTSNQELSSLFCGFNEDTIPSAISCALPLESLSSTDSKNEELKPNEIDLLHQLFSPLLNPEKIVDLCIHKRFSNNQIMPTFFTFKEVVSETQELCNSKMLLILTFDEMQNAFQRKWDCKRVEDYAKVSHFEQDVKQFFTGSDSDKFVIRFQHKNSEDLTRLFQIKWIFETAHASYYKDSKDEDEEKDSNTRKSKRKKLVVLIVRSMHKLQNPFPLIFTKFISLSFFDINFICILILKIGKNIENGRRYLWIHWLVNLYFLCKIYFKTIN</sequence>
<protein>
    <submittedName>
        <fullName evidence="2">Uncharacterized protein</fullName>
    </submittedName>
</protein>
<dbReference type="PANTHER" id="PTHR22605:SF1">
    <property type="entry name" value="RZ-TYPE DOMAIN-CONTAINING PROTEIN"/>
    <property type="match status" value="1"/>
</dbReference>
<evidence type="ECO:0000313" key="3">
    <source>
        <dbReference type="Proteomes" id="UP000023152"/>
    </source>
</evidence>
<reference evidence="2 3" key="1">
    <citation type="journal article" date="2013" name="Curr. Biol.">
        <title>The Genome of the Foraminiferan Reticulomyxa filosa.</title>
        <authorList>
            <person name="Glockner G."/>
            <person name="Hulsmann N."/>
            <person name="Schleicher M."/>
            <person name="Noegel A.A."/>
            <person name="Eichinger L."/>
            <person name="Gallinger C."/>
            <person name="Pawlowski J."/>
            <person name="Sierra R."/>
            <person name="Euteneuer U."/>
            <person name="Pillet L."/>
            <person name="Moustafa A."/>
            <person name="Platzer M."/>
            <person name="Groth M."/>
            <person name="Szafranski K."/>
            <person name="Schliwa M."/>
        </authorList>
    </citation>
    <scope>NUCLEOTIDE SEQUENCE [LARGE SCALE GENOMIC DNA]</scope>
</reference>
<dbReference type="GO" id="GO:0016887">
    <property type="term" value="F:ATP hydrolysis activity"/>
    <property type="evidence" value="ECO:0007669"/>
    <property type="project" value="InterPro"/>
</dbReference>
<keyword evidence="3" id="KW-1185">Reference proteome</keyword>
<feature type="transmembrane region" description="Helical" evidence="1">
    <location>
        <begin position="554"/>
        <end position="571"/>
    </location>
</feature>
<gene>
    <name evidence="2" type="ORF">RFI_05107</name>
</gene>